<evidence type="ECO:0000313" key="2">
    <source>
        <dbReference type="Proteomes" id="UP000186108"/>
    </source>
</evidence>
<dbReference type="InterPro" id="IPR012349">
    <property type="entry name" value="Split_barrel_FMN-bd"/>
</dbReference>
<dbReference type="AlphaFoldDB" id="A0A1B1K5N2"/>
<dbReference type="EMBL" id="CP009111">
    <property type="protein sequence ID" value="ANS27915.1"/>
    <property type="molecule type" value="Genomic_DNA"/>
</dbReference>
<dbReference type="Pfam" id="PF04075">
    <property type="entry name" value="F420H2_quin_red"/>
    <property type="match status" value="1"/>
</dbReference>
<name>A0A1B1K5N2_RHOOP</name>
<organism evidence="1 2">
    <name type="scientific">Rhodococcus opacus</name>
    <name type="common">Nocardia opaca</name>
    <dbReference type="NCBI Taxonomy" id="37919"/>
    <lineage>
        <taxon>Bacteria</taxon>
        <taxon>Bacillati</taxon>
        <taxon>Actinomycetota</taxon>
        <taxon>Actinomycetes</taxon>
        <taxon>Mycobacteriales</taxon>
        <taxon>Nocardiaceae</taxon>
        <taxon>Rhodococcus</taxon>
    </lineage>
</organism>
<dbReference type="Proteomes" id="UP000186108">
    <property type="component" value="Chromosome"/>
</dbReference>
<dbReference type="InterPro" id="IPR004378">
    <property type="entry name" value="F420H2_quin_Rdtase"/>
</dbReference>
<dbReference type="PATRIC" id="fig|37919.13.peg.3327"/>
<sequence>MICDADQNTAEDMKRLEMTEAPSNGSTSGDEAVTVRAAAIRAAAIREVPKHGRLLKSARDGRILSAPMLWIFAISTPHGHGVLTTTGRKSGKERRNYVRAIRCHDKVYVVMLRPPALAIERPLAVSSWMWNIRRNPNIRLRLRRRTFAGVAREISDPIELRQAREAICETVHLVDYGECSLHLRGRPSRAKIKDLHGYWFDTGIPLVIELAV</sequence>
<proteinExistence type="predicted"/>
<dbReference type="Gene3D" id="2.30.110.10">
    <property type="entry name" value="Electron Transport, Fmn-binding Protein, Chain A"/>
    <property type="match status" value="1"/>
</dbReference>
<accession>A0A1B1K5N2</accession>
<evidence type="ECO:0008006" key="3">
    <source>
        <dbReference type="Google" id="ProtNLM"/>
    </source>
</evidence>
<gene>
    <name evidence="1" type="ORF">R1CP_16120</name>
</gene>
<protein>
    <recommendedName>
        <fullName evidence="3">Deazaflavin-dependent oxidoreductase (Nitroreductase family)</fullName>
    </recommendedName>
</protein>
<evidence type="ECO:0000313" key="1">
    <source>
        <dbReference type="EMBL" id="ANS27915.1"/>
    </source>
</evidence>
<dbReference type="GO" id="GO:0016491">
    <property type="term" value="F:oxidoreductase activity"/>
    <property type="evidence" value="ECO:0007669"/>
    <property type="project" value="InterPro"/>
</dbReference>
<reference evidence="1 2" key="1">
    <citation type="submission" date="2014-07" db="EMBL/GenBank/DDBJ databases">
        <authorList>
            <person name="Zhang J.E."/>
            <person name="Yang H."/>
            <person name="Guo J."/>
            <person name="Deng Z."/>
            <person name="Luo H."/>
            <person name="Luo M."/>
            <person name="Zhao B."/>
        </authorList>
    </citation>
    <scope>NUCLEOTIDE SEQUENCE [LARGE SCALE GENOMIC DNA]</scope>
    <source>
        <strain evidence="1 2">1CP</strain>
    </source>
</reference>